<dbReference type="GO" id="GO:0050660">
    <property type="term" value="F:flavin adenine dinucleotide binding"/>
    <property type="evidence" value="ECO:0007669"/>
    <property type="project" value="InterPro"/>
</dbReference>
<evidence type="ECO:0000256" key="3">
    <source>
        <dbReference type="ARBA" id="ARBA00025649"/>
    </source>
</evidence>
<keyword evidence="4" id="KW-0285">Flavoprotein</keyword>
<keyword evidence="7" id="KW-1185">Reference proteome</keyword>
<reference evidence="6 7" key="1">
    <citation type="submission" date="2017-10" db="EMBL/GenBank/DDBJ databases">
        <title>Sequencing the genomes of 1000 actinobacteria strains.</title>
        <authorList>
            <person name="Klenk H.-P."/>
        </authorList>
    </citation>
    <scope>NUCLEOTIDE SEQUENCE [LARGE SCALE GENOMIC DNA]</scope>
    <source>
        <strain evidence="6 7">DSM 21574</strain>
    </source>
</reference>
<dbReference type="SMART" id="SM00893">
    <property type="entry name" value="ETF"/>
    <property type="match status" value="1"/>
</dbReference>
<feature type="binding site" evidence="4">
    <location>
        <begin position="270"/>
        <end position="277"/>
    </location>
    <ligand>
        <name>FAD</name>
        <dbReference type="ChEBI" id="CHEBI:57692"/>
    </ligand>
</feature>
<proteinExistence type="inferred from homology"/>
<evidence type="ECO:0000256" key="1">
    <source>
        <dbReference type="ARBA" id="ARBA00005817"/>
    </source>
</evidence>
<dbReference type="Pfam" id="PF00766">
    <property type="entry name" value="ETF_alpha"/>
    <property type="match status" value="1"/>
</dbReference>
<dbReference type="OrthoDB" id="9770286at2"/>
<comment type="similarity">
    <text evidence="1">Belongs to the ETF alpha-subunit/FixB family.</text>
</comment>
<dbReference type="InterPro" id="IPR014729">
    <property type="entry name" value="Rossmann-like_a/b/a_fold"/>
</dbReference>
<dbReference type="InterPro" id="IPR001308">
    <property type="entry name" value="ETF_a/FixB"/>
</dbReference>
<evidence type="ECO:0000259" key="5">
    <source>
        <dbReference type="SMART" id="SM00893"/>
    </source>
</evidence>
<dbReference type="GO" id="GO:0033539">
    <property type="term" value="P:fatty acid beta-oxidation using acyl-CoA dehydrogenase"/>
    <property type="evidence" value="ECO:0007669"/>
    <property type="project" value="TreeGrafter"/>
</dbReference>
<feature type="binding site" evidence="4">
    <location>
        <begin position="253"/>
        <end position="257"/>
    </location>
    <ligand>
        <name>FAD</name>
        <dbReference type="ChEBI" id="CHEBI:57692"/>
    </ligand>
</feature>
<dbReference type="AlphaFoldDB" id="A0A2A9EHJ5"/>
<sequence length="326" mass="33323">MTSTSTALVLVDSLAEPLRDADLELVTIARDLGVVAVVSFDAPAPATLDQLGAYGVARVVELAVDGEPHLTGVAAQALTHVTDGARVLLARATFAHKEVLARLALLSGAGLVIDAAQVREGDGGSVVGAKRVFAGTWDLVCEVRTPLALLTVRPNSVRPSEASDPTTPSVEKVDVPAEEASAAAGGVRLVSRTVHEIDAEAGPALAEAAYVVAGGRGTGGDFAPVRELADALGAAVGSTRDCVDEGWIEHDTQIGQTGVTISPRLYIGAGISGAPHHRGGMQASEVIVAVNSDPECPIFEICDFAVVGDLATVLPQAAAAIRERRG</sequence>
<keyword evidence="4" id="KW-0274">FAD</keyword>
<comment type="subunit">
    <text evidence="2">Heterodimer of an alpha and a beta subunit.</text>
</comment>
<evidence type="ECO:0000313" key="6">
    <source>
        <dbReference type="EMBL" id="PFG37722.1"/>
    </source>
</evidence>
<protein>
    <submittedName>
        <fullName evidence="6">Electron transfer flavoprotein alpha subunit apoprotein</fullName>
    </submittedName>
</protein>
<accession>A0A2A9EHJ5</accession>
<organism evidence="6 7">
    <name type="scientific">Flavimobilis soli</name>
    <dbReference type="NCBI Taxonomy" id="442709"/>
    <lineage>
        <taxon>Bacteria</taxon>
        <taxon>Bacillati</taxon>
        <taxon>Actinomycetota</taxon>
        <taxon>Actinomycetes</taxon>
        <taxon>Micrococcales</taxon>
        <taxon>Jonesiaceae</taxon>
        <taxon>Flavimobilis</taxon>
    </lineage>
</organism>
<evidence type="ECO:0000256" key="2">
    <source>
        <dbReference type="ARBA" id="ARBA00011355"/>
    </source>
</evidence>
<feature type="binding site" evidence="4">
    <location>
        <position position="291"/>
    </location>
    <ligand>
        <name>FAD</name>
        <dbReference type="ChEBI" id="CHEBI:57692"/>
    </ligand>
</feature>
<dbReference type="Gene3D" id="3.40.50.620">
    <property type="entry name" value="HUPs"/>
    <property type="match status" value="1"/>
</dbReference>
<dbReference type="InterPro" id="IPR029035">
    <property type="entry name" value="DHS-like_NAD/FAD-binding_dom"/>
</dbReference>
<evidence type="ECO:0000313" key="7">
    <source>
        <dbReference type="Proteomes" id="UP000221394"/>
    </source>
</evidence>
<dbReference type="InterPro" id="IPR014730">
    <property type="entry name" value="ETF_a/b_N"/>
</dbReference>
<name>A0A2A9EHJ5_9MICO</name>
<comment type="function">
    <text evidence="3">The electron transfer flavoprotein serves as a specific electron acceptor for other dehydrogenases. It transfers the electrons to the main respiratory chain via ETF-ubiquinone oxidoreductase (ETF dehydrogenase).</text>
</comment>
<dbReference type="Gene3D" id="3.40.50.1220">
    <property type="entry name" value="TPP-binding domain"/>
    <property type="match status" value="1"/>
</dbReference>
<dbReference type="EMBL" id="PDJH01000001">
    <property type="protein sequence ID" value="PFG37722.1"/>
    <property type="molecule type" value="Genomic_DNA"/>
</dbReference>
<comment type="caution">
    <text evidence="6">The sequence shown here is derived from an EMBL/GenBank/DDBJ whole genome shotgun (WGS) entry which is preliminary data.</text>
</comment>
<feature type="binding site" evidence="4">
    <location>
        <begin position="239"/>
        <end position="240"/>
    </location>
    <ligand>
        <name>FAD</name>
        <dbReference type="ChEBI" id="CHEBI:57692"/>
    </ligand>
</feature>
<feature type="domain" description="Electron transfer flavoprotein alpha/beta-subunit N-terminal" evidence="5">
    <location>
        <begin position="7"/>
        <end position="189"/>
    </location>
</feature>
<dbReference type="RefSeq" id="WP_098459094.1">
    <property type="nucleotide sequence ID" value="NZ_PDJH01000001.1"/>
</dbReference>
<evidence type="ECO:0000256" key="4">
    <source>
        <dbReference type="PIRSR" id="PIRSR000089-1"/>
    </source>
</evidence>
<gene>
    <name evidence="6" type="ORF">ATL41_2491</name>
</gene>
<dbReference type="SUPFAM" id="SSF52467">
    <property type="entry name" value="DHS-like NAD/FAD-binding domain"/>
    <property type="match status" value="1"/>
</dbReference>
<feature type="binding site" evidence="4">
    <location>
        <position position="216"/>
    </location>
    <ligand>
        <name>FAD</name>
        <dbReference type="ChEBI" id="CHEBI:57692"/>
    </ligand>
</feature>
<dbReference type="PANTHER" id="PTHR43153:SF1">
    <property type="entry name" value="ELECTRON TRANSFER FLAVOPROTEIN SUBUNIT ALPHA, MITOCHONDRIAL"/>
    <property type="match status" value="1"/>
</dbReference>
<dbReference type="Proteomes" id="UP000221394">
    <property type="component" value="Unassembled WGS sequence"/>
</dbReference>
<dbReference type="GO" id="GO:0009055">
    <property type="term" value="F:electron transfer activity"/>
    <property type="evidence" value="ECO:0007669"/>
    <property type="project" value="InterPro"/>
</dbReference>
<dbReference type="SUPFAM" id="SSF52402">
    <property type="entry name" value="Adenine nucleotide alpha hydrolases-like"/>
    <property type="match status" value="1"/>
</dbReference>
<dbReference type="Pfam" id="PF01012">
    <property type="entry name" value="ETF"/>
    <property type="match status" value="1"/>
</dbReference>
<dbReference type="PANTHER" id="PTHR43153">
    <property type="entry name" value="ELECTRON TRANSFER FLAVOPROTEIN ALPHA"/>
    <property type="match status" value="1"/>
</dbReference>
<comment type="cofactor">
    <cofactor evidence="4">
        <name>FAD</name>
        <dbReference type="ChEBI" id="CHEBI:57692"/>
    </cofactor>
    <text evidence="4">Binds 1 FAD per dimer.</text>
</comment>
<dbReference type="InterPro" id="IPR014731">
    <property type="entry name" value="ETF_asu_C"/>
</dbReference>
<dbReference type="PIRSF" id="PIRSF000089">
    <property type="entry name" value="Electra_flavoP_a"/>
    <property type="match status" value="1"/>
</dbReference>